<keyword evidence="4" id="KW-0012">Acyltransferase</keyword>
<keyword evidence="1" id="KW-0678">Repressor</keyword>
<dbReference type="STRING" id="1035707.SAMN05216552_102462"/>
<dbReference type="Pfam" id="PF13508">
    <property type="entry name" value="Acetyltransf_7"/>
    <property type="match status" value="1"/>
</dbReference>
<keyword evidence="8" id="KW-1185">Reference proteome</keyword>
<dbReference type="SUPFAM" id="SSF55729">
    <property type="entry name" value="Acyl-CoA N-acyltransferases (Nat)"/>
    <property type="match status" value="1"/>
</dbReference>
<evidence type="ECO:0000313" key="7">
    <source>
        <dbReference type="EMBL" id="SFV05651.1"/>
    </source>
</evidence>
<organism evidence="7 8">
    <name type="scientific">Pseudoduganella namucuonensis</name>
    <dbReference type="NCBI Taxonomy" id="1035707"/>
    <lineage>
        <taxon>Bacteria</taxon>
        <taxon>Pseudomonadati</taxon>
        <taxon>Pseudomonadota</taxon>
        <taxon>Betaproteobacteria</taxon>
        <taxon>Burkholderiales</taxon>
        <taxon>Oxalobacteraceae</taxon>
        <taxon>Telluria group</taxon>
        <taxon>Pseudoduganella</taxon>
    </lineage>
</organism>
<dbReference type="GO" id="GO:0016747">
    <property type="term" value="F:acyltransferase activity, transferring groups other than amino-acyl groups"/>
    <property type="evidence" value="ECO:0007669"/>
    <property type="project" value="InterPro"/>
</dbReference>
<dbReference type="AlphaFoldDB" id="A0A1I7L7G0"/>
<dbReference type="InterPro" id="IPR016181">
    <property type="entry name" value="Acyl_CoA_acyltransferase"/>
</dbReference>
<evidence type="ECO:0000313" key="8">
    <source>
        <dbReference type="Proteomes" id="UP000199391"/>
    </source>
</evidence>
<keyword evidence="3 7" id="KW-0808">Transferase</keyword>
<gene>
    <name evidence="7" type="ORF">SAMN05216552_102462</name>
</gene>
<dbReference type="Gene3D" id="3.40.630.30">
    <property type="match status" value="1"/>
</dbReference>
<name>A0A1I7L7G0_9BURK</name>
<feature type="domain" description="N-acetyltransferase" evidence="6">
    <location>
        <begin position="28"/>
        <end position="86"/>
    </location>
</feature>
<evidence type="ECO:0000256" key="4">
    <source>
        <dbReference type="ARBA" id="ARBA00023315"/>
    </source>
</evidence>
<protein>
    <submittedName>
        <fullName evidence="7">Acetyltransferase (GNAT) domain-containing protein</fullName>
    </submittedName>
</protein>
<evidence type="ECO:0000256" key="2">
    <source>
        <dbReference type="ARBA" id="ARBA00022649"/>
    </source>
</evidence>
<evidence type="ECO:0000256" key="3">
    <source>
        <dbReference type="ARBA" id="ARBA00022679"/>
    </source>
</evidence>
<dbReference type="InterPro" id="IPR000182">
    <property type="entry name" value="GNAT_dom"/>
</dbReference>
<dbReference type="PANTHER" id="PTHR36449">
    <property type="entry name" value="ACETYLTRANSFERASE-RELATED"/>
    <property type="match status" value="1"/>
</dbReference>
<comment type="catalytic activity">
    <reaction evidence="5">
        <text>glycyl-tRNA(Gly) + acetyl-CoA = N-acetylglycyl-tRNA(Gly) + CoA + H(+)</text>
        <dbReference type="Rhea" id="RHEA:81867"/>
        <dbReference type="Rhea" id="RHEA-COMP:9683"/>
        <dbReference type="Rhea" id="RHEA-COMP:19766"/>
        <dbReference type="ChEBI" id="CHEBI:15378"/>
        <dbReference type="ChEBI" id="CHEBI:57287"/>
        <dbReference type="ChEBI" id="CHEBI:57288"/>
        <dbReference type="ChEBI" id="CHEBI:78522"/>
        <dbReference type="ChEBI" id="CHEBI:232036"/>
    </reaction>
</comment>
<reference evidence="8" key="1">
    <citation type="submission" date="2016-10" db="EMBL/GenBank/DDBJ databases">
        <authorList>
            <person name="Varghese N."/>
            <person name="Submissions S."/>
        </authorList>
    </citation>
    <scope>NUCLEOTIDE SEQUENCE [LARGE SCALE GENOMIC DNA]</scope>
    <source>
        <strain evidence="8">CGMCC 1.11014</strain>
    </source>
</reference>
<evidence type="ECO:0000256" key="5">
    <source>
        <dbReference type="ARBA" id="ARBA00049880"/>
    </source>
</evidence>
<dbReference type="Proteomes" id="UP000199391">
    <property type="component" value="Unassembled WGS sequence"/>
</dbReference>
<keyword evidence="2" id="KW-1277">Toxin-antitoxin system</keyword>
<dbReference type="PANTHER" id="PTHR36449:SF1">
    <property type="entry name" value="ACETYLTRANSFERASE"/>
    <property type="match status" value="1"/>
</dbReference>
<proteinExistence type="predicted"/>
<evidence type="ECO:0000259" key="6">
    <source>
        <dbReference type="Pfam" id="PF13508"/>
    </source>
</evidence>
<evidence type="ECO:0000256" key="1">
    <source>
        <dbReference type="ARBA" id="ARBA00022491"/>
    </source>
</evidence>
<sequence>MAPRGVVPTEDLPGDMRKRMPKIVTGYTLTRLAVSAGMKGKGYGERLLNEAMEKVYRVAQQVGGFGLFVDAKDCAAAFYEKYGFEPFPDDPDTLVLRISDMDPYPLKDPEE</sequence>
<accession>A0A1I7L7G0</accession>
<dbReference type="EMBL" id="FPBO01000024">
    <property type="protein sequence ID" value="SFV05651.1"/>
    <property type="molecule type" value="Genomic_DNA"/>
</dbReference>